<dbReference type="Proteomes" id="UP000190027">
    <property type="component" value="Unassembled WGS sequence"/>
</dbReference>
<dbReference type="GO" id="GO:0005886">
    <property type="term" value="C:plasma membrane"/>
    <property type="evidence" value="ECO:0007669"/>
    <property type="project" value="TreeGrafter"/>
</dbReference>
<dbReference type="PROSITE" id="PS50110">
    <property type="entry name" value="RESPONSE_REGULATORY"/>
    <property type="match status" value="1"/>
</dbReference>
<dbReference type="Pfam" id="PF00990">
    <property type="entry name" value="GGDEF"/>
    <property type="match status" value="1"/>
</dbReference>
<dbReference type="SMART" id="SM00448">
    <property type="entry name" value="REC"/>
    <property type="match status" value="1"/>
</dbReference>
<evidence type="ECO:0000256" key="3">
    <source>
        <dbReference type="PROSITE-ProRule" id="PRU00169"/>
    </source>
</evidence>
<evidence type="ECO:0000313" key="6">
    <source>
        <dbReference type="EMBL" id="SKA74043.1"/>
    </source>
</evidence>
<dbReference type="PANTHER" id="PTHR45138">
    <property type="entry name" value="REGULATORY COMPONENTS OF SENSORY TRANSDUCTION SYSTEM"/>
    <property type="match status" value="1"/>
</dbReference>
<dbReference type="Gene3D" id="3.40.50.2300">
    <property type="match status" value="2"/>
</dbReference>
<dbReference type="GO" id="GO:0052621">
    <property type="term" value="F:diguanylate cyclase activity"/>
    <property type="evidence" value="ECO:0007669"/>
    <property type="project" value="UniProtKB-EC"/>
</dbReference>
<feature type="domain" description="GGDEF" evidence="5">
    <location>
        <begin position="284"/>
        <end position="415"/>
    </location>
</feature>
<dbReference type="InterPro" id="IPR001789">
    <property type="entry name" value="Sig_transdc_resp-reg_receiver"/>
</dbReference>
<dbReference type="STRING" id="1121449.SAMN02745704_00579"/>
<dbReference type="SUPFAM" id="SSF52172">
    <property type="entry name" value="CheY-like"/>
    <property type="match status" value="2"/>
</dbReference>
<accession>A0A1T4W9U7</accession>
<dbReference type="EMBL" id="FUYC01000002">
    <property type="protein sequence ID" value="SKA74043.1"/>
    <property type="molecule type" value="Genomic_DNA"/>
</dbReference>
<dbReference type="FunFam" id="3.30.70.270:FF:000001">
    <property type="entry name" value="Diguanylate cyclase domain protein"/>
    <property type="match status" value="1"/>
</dbReference>
<dbReference type="NCBIfam" id="TIGR00254">
    <property type="entry name" value="GGDEF"/>
    <property type="match status" value="1"/>
</dbReference>
<dbReference type="Gene3D" id="3.30.70.270">
    <property type="match status" value="1"/>
</dbReference>
<proteinExistence type="predicted"/>
<dbReference type="InterPro" id="IPR050469">
    <property type="entry name" value="Diguanylate_Cyclase"/>
</dbReference>
<dbReference type="InterPro" id="IPR011006">
    <property type="entry name" value="CheY-like_superfamily"/>
</dbReference>
<dbReference type="CDD" id="cd01949">
    <property type="entry name" value="GGDEF"/>
    <property type="match status" value="1"/>
</dbReference>
<reference evidence="6 7" key="1">
    <citation type="submission" date="2017-02" db="EMBL/GenBank/DDBJ databases">
        <authorList>
            <person name="Peterson S.W."/>
        </authorList>
    </citation>
    <scope>NUCLEOTIDE SEQUENCE [LARGE SCALE GENOMIC DNA]</scope>
    <source>
        <strain evidence="6 7">DSM 16080</strain>
    </source>
</reference>
<gene>
    <name evidence="6" type="ORF">SAMN02745704_00579</name>
</gene>
<keyword evidence="7" id="KW-1185">Reference proteome</keyword>
<evidence type="ECO:0000313" key="7">
    <source>
        <dbReference type="Proteomes" id="UP000190027"/>
    </source>
</evidence>
<comment type="catalytic activity">
    <reaction evidence="2">
        <text>2 GTP = 3',3'-c-di-GMP + 2 diphosphate</text>
        <dbReference type="Rhea" id="RHEA:24898"/>
        <dbReference type="ChEBI" id="CHEBI:33019"/>
        <dbReference type="ChEBI" id="CHEBI:37565"/>
        <dbReference type="ChEBI" id="CHEBI:58805"/>
        <dbReference type="EC" id="2.7.7.65"/>
    </reaction>
</comment>
<dbReference type="GO" id="GO:0043709">
    <property type="term" value="P:cell adhesion involved in single-species biofilm formation"/>
    <property type="evidence" value="ECO:0007669"/>
    <property type="project" value="TreeGrafter"/>
</dbReference>
<evidence type="ECO:0000256" key="2">
    <source>
        <dbReference type="ARBA" id="ARBA00034247"/>
    </source>
</evidence>
<feature type="domain" description="Response regulatory" evidence="4">
    <location>
        <begin position="124"/>
        <end position="241"/>
    </location>
</feature>
<protein>
    <recommendedName>
        <fullName evidence="1">diguanylate cyclase</fullName>
        <ecNumber evidence="1">2.7.7.65</ecNumber>
    </recommendedName>
</protein>
<dbReference type="GO" id="GO:0000160">
    <property type="term" value="P:phosphorelay signal transduction system"/>
    <property type="evidence" value="ECO:0007669"/>
    <property type="project" value="InterPro"/>
</dbReference>
<evidence type="ECO:0000259" key="4">
    <source>
        <dbReference type="PROSITE" id="PS50110"/>
    </source>
</evidence>
<dbReference type="PROSITE" id="PS50887">
    <property type="entry name" value="GGDEF"/>
    <property type="match status" value="1"/>
</dbReference>
<dbReference type="EC" id="2.7.7.65" evidence="1"/>
<feature type="modified residue" description="4-aspartylphosphate" evidence="3">
    <location>
        <position position="174"/>
    </location>
</feature>
<evidence type="ECO:0000256" key="1">
    <source>
        <dbReference type="ARBA" id="ARBA00012528"/>
    </source>
</evidence>
<organism evidence="6 7">
    <name type="scientific">Paucidesulfovibrio gracilis DSM 16080</name>
    <dbReference type="NCBI Taxonomy" id="1121449"/>
    <lineage>
        <taxon>Bacteria</taxon>
        <taxon>Pseudomonadati</taxon>
        <taxon>Thermodesulfobacteriota</taxon>
        <taxon>Desulfovibrionia</taxon>
        <taxon>Desulfovibrionales</taxon>
        <taxon>Desulfovibrionaceae</taxon>
        <taxon>Paucidesulfovibrio</taxon>
    </lineage>
</organism>
<dbReference type="InterPro" id="IPR029787">
    <property type="entry name" value="Nucleotide_cyclase"/>
</dbReference>
<dbReference type="SUPFAM" id="SSF55073">
    <property type="entry name" value="Nucleotide cyclase"/>
    <property type="match status" value="1"/>
</dbReference>
<dbReference type="SMART" id="SM00267">
    <property type="entry name" value="GGDEF"/>
    <property type="match status" value="1"/>
</dbReference>
<sequence length="415" mass="46836">MLPVLIADNSRSVLKILSGMLENRLGAKVVCSLSLNDALLAIQEEGPFLVGIFGTVLADATADTIVEQAVQHIPTVIFTSRVDAATQEAMWSRGIVDYVAKESMESFEHVTSLVRRLHHNPEVNILVAHKRQLLRQRVRGLLERQNYQVLEACDQNQVFQQLQEHDNIRLLLLDATLEHDATTRMLNKIRQVHSQEELAVMVFAGPEDGHNVARLIKFGAGGSISQEFTPEELYSRVSLNLDMLETLGRLRDMAIRDELTRAYNRRHLLQRAEEEFERANRHSTDLSVIMIDADHFKNVNDTYGHDVGDEVLRQLTRTAEKQLRRSDLLARFGGEEFVVLAPETDLDGAVDLAERIRRSIDALRIPVDEGELRFTVSLGVAQATASDQSVESTLKKADQALYQAKEQGRNRVFTR</sequence>
<dbReference type="AlphaFoldDB" id="A0A1T4W9U7"/>
<dbReference type="PANTHER" id="PTHR45138:SF9">
    <property type="entry name" value="DIGUANYLATE CYCLASE DGCM-RELATED"/>
    <property type="match status" value="1"/>
</dbReference>
<dbReference type="InterPro" id="IPR000160">
    <property type="entry name" value="GGDEF_dom"/>
</dbReference>
<keyword evidence="3" id="KW-0597">Phosphoprotein</keyword>
<dbReference type="InterPro" id="IPR043128">
    <property type="entry name" value="Rev_trsase/Diguanyl_cyclase"/>
</dbReference>
<dbReference type="GO" id="GO:1902201">
    <property type="term" value="P:negative regulation of bacterial-type flagellum-dependent cell motility"/>
    <property type="evidence" value="ECO:0007669"/>
    <property type="project" value="TreeGrafter"/>
</dbReference>
<dbReference type="Pfam" id="PF00072">
    <property type="entry name" value="Response_reg"/>
    <property type="match status" value="1"/>
</dbReference>
<name>A0A1T4W9U7_9BACT</name>
<evidence type="ECO:0000259" key="5">
    <source>
        <dbReference type="PROSITE" id="PS50887"/>
    </source>
</evidence>